<proteinExistence type="predicted"/>
<dbReference type="EMBL" id="CAKMRJ010005412">
    <property type="protein sequence ID" value="CAH1440340.1"/>
    <property type="molecule type" value="Genomic_DNA"/>
</dbReference>
<evidence type="ECO:0000313" key="3">
    <source>
        <dbReference type="Proteomes" id="UP001157418"/>
    </source>
</evidence>
<accession>A0AAU9NRT9</accession>
<dbReference type="Proteomes" id="UP001157418">
    <property type="component" value="Unassembled WGS sequence"/>
</dbReference>
<dbReference type="AlphaFoldDB" id="A0AAU9NRT9"/>
<protein>
    <submittedName>
        <fullName evidence="2">Uncharacterized protein</fullName>
    </submittedName>
</protein>
<gene>
    <name evidence="2" type="ORF">LVIROSA_LOCUS26481</name>
</gene>
<reference evidence="2 3" key="1">
    <citation type="submission" date="2022-01" db="EMBL/GenBank/DDBJ databases">
        <authorList>
            <person name="Xiong W."/>
            <person name="Schranz E."/>
        </authorList>
    </citation>
    <scope>NUCLEOTIDE SEQUENCE [LARGE SCALE GENOMIC DNA]</scope>
</reference>
<feature type="compositionally biased region" description="Basic and acidic residues" evidence="1">
    <location>
        <begin position="1"/>
        <end position="21"/>
    </location>
</feature>
<keyword evidence="3" id="KW-1185">Reference proteome</keyword>
<sequence length="90" mass="10579">MDEVHKAVQKPREKVNDVVEEPRDEEFELQVPEDMHCVNEDITTLNGNDDDKEDTPTNMIQRQYKGTWIQDSILWHVLVAKLVPLFQDKC</sequence>
<evidence type="ECO:0000256" key="1">
    <source>
        <dbReference type="SAM" id="MobiDB-lite"/>
    </source>
</evidence>
<comment type="caution">
    <text evidence="2">The sequence shown here is derived from an EMBL/GenBank/DDBJ whole genome shotgun (WGS) entry which is preliminary data.</text>
</comment>
<evidence type="ECO:0000313" key="2">
    <source>
        <dbReference type="EMBL" id="CAH1440340.1"/>
    </source>
</evidence>
<name>A0AAU9NRT9_9ASTR</name>
<feature type="region of interest" description="Disordered" evidence="1">
    <location>
        <begin position="1"/>
        <end position="24"/>
    </location>
</feature>
<organism evidence="2 3">
    <name type="scientific">Lactuca virosa</name>
    <dbReference type="NCBI Taxonomy" id="75947"/>
    <lineage>
        <taxon>Eukaryota</taxon>
        <taxon>Viridiplantae</taxon>
        <taxon>Streptophyta</taxon>
        <taxon>Embryophyta</taxon>
        <taxon>Tracheophyta</taxon>
        <taxon>Spermatophyta</taxon>
        <taxon>Magnoliopsida</taxon>
        <taxon>eudicotyledons</taxon>
        <taxon>Gunneridae</taxon>
        <taxon>Pentapetalae</taxon>
        <taxon>asterids</taxon>
        <taxon>campanulids</taxon>
        <taxon>Asterales</taxon>
        <taxon>Asteraceae</taxon>
        <taxon>Cichorioideae</taxon>
        <taxon>Cichorieae</taxon>
        <taxon>Lactucinae</taxon>
        <taxon>Lactuca</taxon>
    </lineage>
</organism>